<evidence type="ECO:0000313" key="1">
    <source>
        <dbReference type="EMBL" id="MCP2271303.1"/>
    </source>
</evidence>
<name>A0ABT1IF83_9PSEU</name>
<gene>
    <name evidence="1" type="ORF">LV75_003817</name>
</gene>
<comment type="caution">
    <text evidence="1">The sequence shown here is derived from an EMBL/GenBank/DDBJ whole genome shotgun (WGS) entry which is preliminary data.</text>
</comment>
<sequence length="100" mass="11144">MEGDVDYRWIQAGIMELLAESPITSADVRQDIKESVYAGELDIAFDTLCSWIYEDSLPISRAFHAKAMAQYKYLNQSLAADKLVELIDDDPRGPTTAGTL</sequence>
<accession>A0ABT1IF83</accession>
<organism evidence="1 2">
    <name type="scientific">Actinokineospora diospyrosa</name>
    <dbReference type="NCBI Taxonomy" id="103728"/>
    <lineage>
        <taxon>Bacteria</taxon>
        <taxon>Bacillati</taxon>
        <taxon>Actinomycetota</taxon>
        <taxon>Actinomycetes</taxon>
        <taxon>Pseudonocardiales</taxon>
        <taxon>Pseudonocardiaceae</taxon>
        <taxon>Actinokineospora</taxon>
    </lineage>
</organism>
<dbReference type="NCBIfam" id="NF033691">
    <property type="entry name" value="immunity_MafI"/>
    <property type="match status" value="1"/>
</dbReference>
<keyword evidence="2" id="KW-1185">Reference proteome</keyword>
<proteinExistence type="predicted"/>
<reference evidence="1 2" key="1">
    <citation type="submission" date="2022-06" db="EMBL/GenBank/DDBJ databases">
        <title>Genomic Encyclopedia of Archaeal and Bacterial Type Strains, Phase II (KMG-II): from individual species to whole genera.</title>
        <authorList>
            <person name="Goeker M."/>
        </authorList>
    </citation>
    <scope>NUCLEOTIDE SEQUENCE [LARGE SCALE GENOMIC DNA]</scope>
    <source>
        <strain evidence="1 2">DSM 44255</strain>
    </source>
</reference>
<evidence type="ECO:0008006" key="3">
    <source>
        <dbReference type="Google" id="ProtNLM"/>
    </source>
</evidence>
<dbReference type="RefSeq" id="WP_253888254.1">
    <property type="nucleotide sequence ID" value="NZ_BAAAVB010000027.1"/>
</dbReference>
<dbReference type="Proteomes" id="UP001205185">
    <property type="component" value="Unassembled WGS sequence"/>
</dbReference>
<protein>
    <recommendedName>
        <fullName evidence="3">MafI family immunity protein</fullName>
    </recommendedName>
</protein>
<evidence type="ECO:0000313" key="2">
    <source>
        <dbReference type="Proteomes" id="UP001205185"/>
    </source>
</evidence>
<dbReference type="EMBL" id="JAMTCO010000009">
    <property type="protein sequence ID" value="MCP2271303.1"/>
    <property type="molecule type" value="Genomic_DNA"/>
</dbReference>
<dbReference type="InterPro" id="IPR047880">
    <property type="entry name" value="MafI-like"/>
</dbReference>